<protein>
    <submittedName>
        <fullName evidence="2">Uncharacterized protein</fullName>
    </submittedName>
</protein>
<sequence length="303" mass="34720">MKTRNFLKISLPAILLTVLVSGIAVISPLIVDKDPEKLTATTEVTPRSNFIADSFTFVLDIRFSHREFTVEPGDIEVDFRPLTLVSESSEKTSGRLVIRYQLRCLENPSCLANKSYPISDIIISYVNNDTEKVLIMRIRVEPIYISPRIDPTRQDFPLRFPKEPLVENNLIFFAGLIIVGFLLIVVWPLIRFFSRKRATCRASEEENTYTDKTSFLARLEHLKIMLANNSEPRLVLAQCDGIIADYLRGRRNVPGDSQKSLNVLQRQLQSMAYQEHDPSREEVTRKLIEISSVLVSDQEQYND</sequence>
<dbReference type="Proteomes" id="UP000176951">
    <property type="component" value="Unassembled WGS sequence"/>
</dbReference>
<gene>
    <name evidence="2" type="ORF">A3A97_04210</name>
</gene>
<keyword evidence="1" id="KW-0472">Membrane</keyword>
<organism evidence="2 3">
    <name type="scientific">Candidatus Terrybacteria bacterium RIFCSPLOWO2_01_FULL_40_23</name>
    <dbReference type="NCBI Taxonomy" id="1802366"/>
    <lineage>
        <taxon>Bacteria</taxon>
        <taxon>Candidatus Terryibacteriota</taxon>
    </lineage>
</organism>
<name>A0A1G2PQM8_9BACT</name>
<reference evidence="2 3" key="1">
    <citation type="journal article" date="2016" name="Nat. Commun.">
        <title>Thousands of microbial genomes shed light on interconnected biogeochemical processes in an aquifer system.</title>
        <authorList>
            <person name="Anantharaman K."/>
            <person name="Brown C.T."/>
            <person name="Hug L.A."/>
            <person name="Sharon I."/>
            <person name="Castelle C.J."/>
            <person name="Probst A.J."/>
            <person name="Thomas B.C."/>
            <person name="Singh A."/>
            <person name="Wilkins M.J."/>
            <person name="Karaoz U."/>
            <person name="Brodie E.L."/>
            <person name="Williams K.H."/>
            <person name="Hubbard S.S."/>
            <person name="Banfield J.F."/>
        </authorList>
    </citation>
    <scope>NUCLEOTIDE SEQUENCE [LARGE SCALE GENOMIC DNA]</scope>
</reference>
<dbReference type="AlphaFoldDB" id="A0A1G2PQM8"/>
<comment type="caution">
    <text evidence="2">The sequence shown here is derived from an EMBL/GenBank/DDBJ whole genome shotgun (WGS) entry which is preliminary data.</text>
</comment>
<keyword evidence="1" id="KW-1133">Transmembrane helix</keyword>
<evidence type="ECO:0000313" key="2">
    <source>
        <dbReference type="EMBL" id="OHA50627.1"/>
    </source>
</evidence>
<accession>A0A1G2PQM8</accession>
<feature type="transmembrane region" description="Helical" evidence="1">
    <location>
        <begin position="170"/>
        <end position="190"/>
    </location>
</feature>
<proteinExistence type="predicted"/>
<evidence type="ECO:0000256" key="1">
    <source>
        <dbReference type="SAM" id="Phobius"/>
    </source>
</evidence>
<dbReference type="EMBL" id="MHSW01000032">
    <property type="protein sequence ID" value="OHA50627.1"/>
    <property type="molecule type" value="Genomic_DNA"/>
</dbReference>
<keyword evidence="1" id="KW-0812">Transmembrane</keyword>
<evidence type="ECO:0000313" key="3">
    <source>
        <dbReference type="Proteomes" id="UP000176951"/>
    </source>
</evidence>
<feature type="transmembrane region" description="Helical" evidence="1">
    <location>
        <begin position="12"/>
        <end position="31"/>
    </location>
</feature>